<dbReference type="NCBIfam" id="TIGR02226">
    <property type="entry name" value="two_anch"/>
    <property type="match status" value="1"/>
</dbReference>
<proteinExistence type="predicted"/>
<keyword evidence="1" id="KW-0472">Membrane</keyword>
<dbReference type="PANTHER" id="PTHR37464:SF1">
    <property type="entry name" value="BLL2463 PROTEIN"/>
    <property type="match status" value="1"/>
</dbReference>
<gene>
    <name evidence="4" type="ORF">F1654_02065</name>
</gene>
<keyword evidence="5" id="KW-1185">Reference proteome</keyword>
<dbReference type="InterPro" id="IPR024163">
    <property type="entry name" value="Aerotolerance_reg_N"/>
</dbReference>
<feature type="domain" description="Aerotolerance regulator N-terminal" evidence="2">
    <location>
        <begin position="8"/>
        <end position="81"/>
    </location>
</feature>
<dbReference type="EMBL" id="VWOJ01000001">
    <property type="protein sequence ID" value="KAA5804807.1"/>
    <property type="molecule type" value="Genomic_DNA"/>
</dbReference>
<evidence type="ECO:0000313" key="4">
    <source>
        <dbReference type="EMBL" id="KAA5804807.1"/>
    </source>
</evidence>
<keyword evidence="1" id="KW-0812">Transmembrane</keyword>
<dbReference type="Pfam" id="PF13709">
    <property type="entry name" value="DUF4159"/>
    <property type="match status" value="1"/>
</dbReference>
<dbReference type="RefSeq" id="WP_150021838.1">
    <property type="nucleotide sequence ID" value="NZ_VWOJ01000001.1"/>
</dbReference>
<evidence type="ECO:0000256" key="1">
    <source>
        <dbReference type="SAM" id="Phobius"/>
    </source>
</evidence>
<dbReference type="Proteomes" id="UP000325122">
    <property type="component" value="Unassembled WGS sequence"/>
</dbReference>
<evidence type="ECO:0000259" key="3">
    <source>
        <dbReference type="Pfam" id="PF13709"/>
    </source>
</evidence>
<feature type="domain" description="DUF4159" evidence="3">
    <location>
        <begin position="681"/>
        <end position="885"/>
    </location>
</feature>
<sequence>MISLGPLAFAAPWALSALIALPLLWMLLRATPPAPRSVVFAPIRLLQRLARTPESPQTTPWWLVALRLFLAAIIILALARPVWQPDTGAGGDEPLLVIIDDGWTSAAAWPSVQAEARSRLEGARADGRPAALIFTAPSPRPVDAPRFGDAREALSRLDAHQPRAWAPDRAEAAERVSAALEQSGAPARLETLWISDGVSGGEGDRALSRAAYQHGPVRVVTPQPGTGALGLAAIEAEPDGFAAVIRRADSRGELPVSVTALGADGRALARAQAVFAAGASAVRAEARLPLDMRNRITRVVIDGEASAGAVQVMGDRWRRPRIGLLQAEGGGEDGQPLLSDLHYARQALAGISELVTGDLDRVLEAEPAGLVIVDAANAQDPRIAAFLEAGGLVVRFAGPRMAVRGGDLIPAPLREGGRLFGGAMAWDAPQPVAAFADDTPFAGLSVSEEVRVTRQVLAEPGPALDARVWARLEDGTPLVTADRRGNGWLVLFHVTAGPDWSSLPLSGLYPAMLERVLALAGGAQAQTPSIEGGAWRLERMLDGAGALTDARGDADPIPADAFTEARAGARTPPGIYTLGAASAALNVMRPGDELAPLARDLPGASYETRGEARERRLTGVLLALALIILAADVLIALALSGRLPRVPLRSASTGAAMLLAAGLAMQGEALADDAEHALEVRFAYVMTGDARIDSISRAGLAGISRESRRRSAVEPGAPAGVNIETDEILFFPLVYWPLTPDAPALSEAAAARVSAYLQSGGMIVFDTRDGRDAASSRQPHPGLLRTLERLNVPPLQRIPSDHVLGKTFYLLSDYPGRFAGSEVWVEANPDGSARDGVSGLIIGSADWASAWAVDEAGRPLAPVEGGERQREMANRFGVNLAMYALTGNYKEDQVHVPAILQRLGRR</sequence>
<comment type="caution">
    <text evidence="4">The sequence shown here is derived from an EMBL/GenBank/DDBJ whole genome shotgun (WGS) entry which is preliminary data.</text>
</comment>
<dbReference type="InterPro" id="IPR011933">
    <property type="entry name" value="Double_TM_dom"/>
</dbReference>
<evidence type="ECO:0000259" key="2">
    <source>
        <dbReference type="Pfam" id="PF07584"/>
    </source>
</evidence>
<evidence type="ECO:0000313" key="5">
    <source>
        <dbReference type="Proteomes" id="UP000325122"/>
    </source>
</evidence>
<dbReference type="Pfam" id="PF07584">
    <property type="entry name" value="BatA"/>
    <property type="match status" value="1"/>
</dbReference>
<dbReference type="AlphaFoldDB" id="A0A5M6ZM92"/>
<feature type="transmembrane region" description="Helical" evidence="1">
    <location>
        <begin position="61"/>
        <end position="79"/>
    </location>
</feature>
<feature type="transmembrane region" description="Helical" evidence="1">
    <location>
        <begin position="7"/>
        <end position="28"/>
    </location>
</feature>
<name>A0A5M6ZM92_9PROT</name>
<accession>A0A5M6ZM92</accession>
<organism evidence="4 5">
    <name type="scientific">Alkalicaulis satelles</name>
    <dbReference type="NCBI Taxonomy" id="2609175"/>
    <lineage>
        <taxon>Bacteria</taxon>
        <taxon>Pseudomonadati</taxon>
        <taxon>Pseudomonadota</taxon>
        <taxon>Alphaproteobacteria</taxon>
        <taxon>Maricaulales</taxon>
        <taxon>Maricaulaceae</taxon>
        <taxon>Alkalicaulis</taxon>
    </lineage>
</organism>
<feature type="transmembrane region" description="Helical" evidence="1">
    <location>
        <begin position="619"/>
        <end position="639"/>
    </location>
</feature>
<reference evidence="4 5" key="1">
    <citation type="submission" date="2019-09" db="EMBL/GenBank/DDBJ databases">
        <authorList>
            <person name="Kevbrin V."/>
            <person name="Grouzdev D.S."/>
        </authorList>
    </citation>
    <scope>NUCLEOTIDE SEQUENCE [LARGE SCALE GENOMIC DNA]</scope>
    <source>
        <strain evidence="4 5">G-192</strain>
    </source>
</reference>
<dbReference type="InterPro" id="IPR025297">
    <property type="entry name" value="DUF4159"/>
</dbReference>
<dbReference type="Gene3D" id="3.40.50.12140">
    <property type="entry name" value="Domain of unknown function DUF4159"/>
    <property type="match status" value="1"/>
</dbReference>
<dbReference type="PANTHER" id="PTHR37464">
    <property type="entry name" value="BLL2463 PROTEIN"/>
    <property type="match status" value="1"/>
</dbReference>
<keyword evidence="1" id="KW-1133">Transmembrane helix</keyword>
<protein>
    <submittedName>
        <fullName evidence="4">DUF4159 domain-containing protein</fullName>
    </submittedName>
</protein>